<protein>
    <submittedName>
        <fullName evidence="8">PLP-dependent aminotransferase family protein</fullName>
    </submittedName>
</protein>
<dbReference type="CDD" id="cd00609">
    <property type="entry name" value="AAT_like"/>
    <property type="match status" value="1"/>
</dbReference>
<keyword evidence="3" id="KW-0805">Transcription regulation</keyword>
<evidence type="ECO:0000256" key="6">
    <source>
        <dbReference type="SAM" id="MobiDB-lite"/>
    </source>
</evidence>
<dbReference type="InterPro" id="IPR015424">
    <property type="entry name" value="PyrdxlP-dep_Trfase"/>
</dbReference>
<keyword evidence="5" id="KW-0804">Transcription</keyword>
<name>A0A5J6GFH8_STRKN</name>
<keyword evidence="2" id="KW-0663">Pyridoxal phosphate</keyword>
<keyword evidence="9" id="KW-1185">Reference proteome</keyword>
<comment type="similarity">
    <text evidence="1">In the C-terminal section; belongs to the class-I pyridoxal-phosphate-dependent aminotransferase family.</text>
</comment>
<dbReference type="GO" id="GO:0003677">
    <property type="term" value="F:DNA binding"/>
    <property type="evidence" value="ECO:0007669"/>
    <property type="project" value="UniProtKB-KW"/>
</dbReference>
<dbReference type="Pfam" id="PF00155">
    <property type="entry name" value="Aminotran_1_2"/>
    <property type="match status" value="1"/>
</dbReference>
<dbReference type="Gene3D" id="1.10.10.10">
    <property type="entry name" value="Winged helix-like DNA-binding domain superfamily/Winged helix DNA-binding domain"/>
    <property type="match status" value="1"/>
</dbReference>
<dbReference type="EMBL" id="CP023699">
    <property type="protein sequence ID" value="QEU93222.1"/>
    <property type="molecule type" value="Genomic_DNA"/>
</dbReference>
<dbReference type="SUPFAM" id="SSF53383">
    <property type="entry name" value="PLP-dependent transferases"/>
    <property type="match status" value="1"/>
</dbReference>
<dbReference type="InterPro" id="IPR000524">
    <property type="entry name" value="Tscrpt_reg_HTH_GntR"/>
</dbReference>
<dbReference type="PANTHER" id="PTHR46577:SF1">
    <property type="entry name" value="HTH-TYPE TRANSCRIPTIONAL REGULATORY PROTEIN GABR"/>
    <property type="match status" value="1"/>
</dbReference>
<dbReference type="InterPro" id="IPR036390">
    <property type="entry name" value="WH_DNA-bd_sf"/>
</dbReference>
<evidence type="ECO:0000256" key="4">
    <source>
        <dbReference type="ARBA" id="ARBA00023125"/>
    </source>
</evidence>
<gene>
    <name evidence="8" type="ORF">CP970_21880</name>
</gene>
<dbReference type="AlphaFoldDB" id="A0A5J6GFH8"/>
<dbReference type="InterPro" id="IPR036388">
    <property type="entry name" value="WH-like_DNA-bd_sf"/>
</dbReference>
<evidence type="ECO:0000313" key="9">
    <source>
        <dbReference type="Proteomes" id="UP000325529"/>
    </source>
</evidence>
<dbReference type="Proteomes" id="UP000325529">
    <property type="component" value="Chromosome"/>
</dbReference>
<dbReference type="GO" id="GO:0008483">
    <property type="term" value="F:transaminase activity"/>
    <property type="evidence" value="ECO:0007669"/>
    <property type="project" value="UniProtKB-KW"/>
</dbReference>
<sequence>MPESWVNLAERIGTDLHVDLSGPGSRRAVLIRALRDAVREGRLPPGTRLPPYRSLAADLGLARNTVADAYAELVAEGWLTARQGSGTRVAERAAPPKRPRLPKPAPAKPAAPAYNLLQGTPDASSFPRTAWLSAARRALGAAPNEAFGPGDPRGRIELRRALADYLTRARGVRVDPERIVVCSGFAHALRLLFGGGVLRGPFAVESYGLGFHREILAGSGVRTVPLGLDEQGARVEELTEGSRGRETGPRVRGVLLTPAHQFPTGGPLHPSRRAAAVDWARSHGGLILEDDYDGEFRYDREPVGAVQGLDPERVVYLGSVSKSLSPAVRIGWMVLPEHLVPDVLAAKGEREAWASVLDQLTLADFIASGQYDRHIRRMRQRYRSRRDRLVTALAERAPHITATGIAAGLHAVLRLPPGTEASVVKAAAWQGIALEGLAQFRHPEATMAATDGLVVGYSTPSEHAYGAAVDALCRALPPDERGYPTDGRVRPSAAARPHAT</sequence>
<feature type="region of interest" description="Disordered" evidence="6">
    <location>
        <begin position="84"/>
        <end position="114"/>
    </location>
</feature>
<keyword evidence="8" id="KW-0808">Transferase</keyword>
<dbReference type="GO" id="GO:0030170">
    <property type="term" value="F:pyridoxal phosphate binding"/>
    <property type="evidence" value="ECO:0007669"/>
    <property type="project" value="InterPro"/>
</dbReference>
<dbReference type="InterPro" id="IPR015421">
    <property type="entry name" value="PyrdxlP-dep_Trfase_major"/>
</dbReference>
<evidence type="ECO:0000259" key="7">
    <source>
        <dbReference type="PROSITE" id="PS50949"/>
    </source>
</evidence>
<reference evidence="8 9" key="1">
    <citation type="submission" date="2017-09" db="EMBL/GenBank/DDBJ databases">
        <authorList>
            <person name="Lee N."/>
            <person name="Cho B.-K."/>
        </authorList>
    </citation>
    <scope>NUCLEOTIDE SEQUENCE [LARGE SCALE GENOMIC DNA]</scope>
    <source>
        <strain evidence="8 9">ATCC 12853</strain>
    </source>
</reference>
<feature type="domain" description="HTH gntR-type" evidence="7">
    <location>
        <begin position="24"/>
        <end position="92"/>
    </location>
</feature>
<feature type="region of interest" description="Disordered" evidence="6">
    <location>
        <begin position="481"/>
        <end position="500"/>
    </location>
</feature>
<organism evidence="8 9">
    <name type="scientific">Streptomyces kanamyceticus</name>
    <dbReference type="NCBI Taxonomy" id="1967"/>
    <lineage>
        <taxon>Bacteria</taxon>
        <taxon>Bacillati</taxon>
        <taxon>Actinomycetota</taxon>
        <taxon>Actinomycetes</taxon>
        <taxon>Kitasatosporales</taxon>
        <taxon>Streptomycetaceae</taxon>
        <taxon>Streptomyces</taxon>
    </lineage>
</organism>
<dbReference type="RefSeq" id="WP_150493741.1">
    <property type="nucleotide sequence ID" value="NZ_CP023699.1"/>
</dbReference>
<dbReference type="SMART" id="SM00345">
    <property type="entry name" value="HTH_GNTR"/>
    <property type="match status" value="1"/>
</dbReference>
<dbReference type="SUPFAM" id="SSF46785">
    <property type="entry name" value="Winged helix' DNA-binding domain"/>
    <property type="match status" value="1"/>
</dbReference>
<evidence type="ECO:0000256" key="2">
    <source>
        <dbReference type="ARBA" id="ARBA00022898"/>
    </source>
</evidence>
<evidence type="ECO:0000256" key="1">
    <source>
        <dbReference type="ARBA" id="ARBA00005384"/>
    </source>
</evidence>
<keyword evidence="8" id="KW-0032">Aminotransferase</keyword>
<evidence type="ECO:0000256" key="3">
    <source>
        <dbReference type="ARBA" id="ARBA00023015"/>
    </source>
</evidence>
<accession>A0A5J6GFH8</accession>
<dbReference type="Pfam" id="PF00392">
    <property type="entry name" value="GntR"/>
    <property type="match status" value="1"/>
</dbReference>
<keyword evidence="4" id="KW-0238">DNA-binding</keyword>
<evidence type="ECO:0000313" key="8">
    <source>
        <dbReference type="EMBL" id="QEU93222.1"/>
    </source>
</evidence>
<dbReference type="KEGG" id="ska:CP970_21880"/>
<proteinExistence type="inferred from homology"/>
<dbReference type="InterPro" id="IPR051446">
    <property type="entry name" value="HTH_trans_reg/aminotransferase"/>
</dbReference>
<dbReference type="PROSITE" id="PS50949">
    <property type="entry name" value="HTH_GNTR"/>
    <property type="match status" value="1"/>
</dbReference>
<dbReference type="CDD" id="cd07377">
    <property type="entry name" value="WHTH_GntR"/>
    <property type="match status" value="1"/>
</dbReference>
<dbReference type="InterPro" id="IPR004839">
    <property type="entry name" value="Aminotransferase_I/II_large"/>
</dbReference>
<dbReference type="GO" id="GO:0003700">
    <property type="term" value="F:DNA-binding transcription factor activity"/>
    <property type="evidence" value="ECO:0007669"/>
    <property type="project" value="InterPro"/>
</dbReference>
<evidence type="ECO:0000256" key="5">
    <source>
        <dbReference type="ARBA" id="ARBA00023163"/>
    </source>
</evidence>
<dbReference type="Gene3D" id="3.40.640.10">
    <property type="entry name" value="Type I PLP-dependent aspartate aminotransferase-like (Major domain)"/>
    <property type="match status" value="1"/>
</dbReference>
<dbReference type="PANTHER" id="PTHR46577">
    <property type="entry name" value="HTH-TYPE TRANSCRIPTIONAL REGULATORY PROTEIN GABR"/>
    <property type="match status" value="1"/>
</dbReference>